<evidence type="ECO:0000259" key="2">
    <source>
        <dbReference type="Pfam" id="PF01498"/>
    </source>
</evidence>
<dbReference type="Gene3D" id="3.30.420.10">
    <property type="entry name" value="Ribonuclease H-like superfamily/Ribonuclease H"/>
    <property type="match status" value="2"/>
</dbReference>
<accession>A0A4Y2Q7X4</accession>
<feature type="domain" description="Transposase Tc1-like" evidence="2">
    <location>
        <begin position="45"/>
        <end position="116"/>
    </location>
</feature>
<dbReference type="AlphaFoldDB" id="A0A4Y2Q7X4"/>
<proteinExistence type="predicted"/>
<protein>
    <submittedName>
        <fullName evidence="3">Transposable element Tcb1 transposase</fullName>
    </submittedName>
</protein>
<dbReference type="OrthoDB" id="6503912at2759"/>
<gene>
    <name evidence="3" type="primary">TCB1_174</name>
    <name evidence="3" type="ORF">AVEN_237243_1</name>
</gene>
<evidence type="ECO:0000313" key="3">
    <source>
        <dbReference type="EMBL" id="GBN58707.1"/>
    </source>
</evidence>
<dbReference type="GO" id="GO:0015074">
    <property type="term" value="P:DNA integration"/>
    <property type="evidence" value="ECO:0007669"/>
    <property type="project" value="InterPro"/>
</dbReference>
<reference evidence="3 4" key="1">
    <citation type="journal article" date="2019" name="Sci. Rep.">
        <title>Orb-weaving spider Araneus ventricosus genome elucidates the spidroin gene catalogue.</title>
        <authorList>
            <person name="Kono N."/>
            <person name="Nakamura H."/>
            <person name="Ohtoshi R."/>
            <person name="Moran D.A.P."/>
            <person name="Shinohara A."/>
            <person name="Yoshida Y."/>
            <person name="Fujiwara M."/>
            <person name="Mori M."/>
            <person name="Tomita M."/>
            <person name="Arakawa K."/>
        </authorList>
    </citation>
    <scope>NUCLEOTIDE SEQUENCE [LARGE SCALE GENOMIC DNA]</scope>
</reference>
<feature type="region of interest" description="Disordered" evidence="1">
    <location>
        <begin position="231"/>
        <end position="250"/>
    </location>
</feature>
<dbReference type="InterPro" id="IPR052338">
    <property type="entry name" value="Transposase_5"/>
</dbReference>
<name>A0A4Y2Q7X4_ARAVE</name>
<dbReference type="GO" id="GO:0006313">
    <property type="term" value="P:DNA transposition"/>
    <property type="evidence" value="ECO:0007669"/>
    <property type="project" value="InterPro"/>
</dbReference>
<sequence length="272" mass="31089">MSKHQSLDDVISVVSNLWKQFQDTGSIERKPGQGRSRAIAANENRYLSITARSNRHATASQLSRDFYAATRSRVSRFTVSRRLHERGPFARRPAVRVPLTSVNRRVRLAWCRDHRDWSTDQWATVLFTDESRFSLTTGSRRTFIWRGPGTRYLPSNIREIDHHGSGSLMVWSGIMLAGRTPLHVFEREGTVTGMRANLVDDFLENEDIRRMDWPARSPDLNPIEHVWGDLANSQTPSENHPGPETALLNESDQLPQKLINCLISSRKSRCEA</sequence>
<dbReference type="EMBL" id="BGPR01012986">
    <property type="protein sequence ID" value="GBN58707.1"/>
    <property type="molecule type" value="Genomic_DNA"/>
</dbReference>
<dbReference type="InterPro" id="IPR002492">
    <property type="entry name" value="Transposase_Tc1-like"/>
</dbReference>
<evidence type="ECO:0000313" key="4">
    <source>
        <dbReference type="Proteomes" id="UP000499080"/>
    </source>
</evidence>
<dbReference type="GO" id="GO:0003677">
    <property type="term" value="F:DNA binding"/>
    <property type="evidence" value="ECO:0007669"/>
    <property type="project" value="InterPro"/>
</dbReference>
<dbReference type="PANTHER" id="PTHR23022">
    <property type="entry name" value="TRANSPOSABLE ELEMENT-RELATED"/>
    <property type="match status" value="1"/>
</dbReference>
<dbReference type="InterPro" id="IPR036397">
    <property type="entry name" value="RNaseH_sf"/>
</dbReference>
<dbReference type="Proteomes" id="UP000499080">
    <property type="component" value="Unassembled WGS sequence"/>
</dbReference>
<dbReference type="Pfam" id="PF01498">
    <property type="entry name" value="HTH_Tnp_Tc3_2"/>
    <property type="match status" value="1"/>
</dbReference>
<comment type="caution">
    <text evidence="3">The sequence shown here is derived from an EMBL/GenBank/DDBJ whole genome shotgun (WGS) entry which is preliminary data.</text>
</comment>
<organism evidence="3 4">
    <name type="scientific">Araneus ventricosus</name>
    <name type="common">Orbweaver spider</name>
    <name type="synonym">Epeira ventricosa</name>
    <dbReference type="NCBI Taxonomy" id="182803"/>
    <lineage>
        <taxon>Eukaryota</taxon>
        <taxon>Metazoa</taxon>
        <taxon>Ecdysozoa</taxon>
        <taxon>Arthropoda</taxon>
        <taxon>Chelicerata</taxon>
        <taxon>Arachnida</taxon>
        <taxon>Araneae</taxon>
        <taxon>Araneomorphae</taxon>
        <taxon>Entelegynae</taxon>
        <taxon>Araneoidea</taxon>
        <taxon>Araneidae</taxon>
        <taxon>Araneus</taxon>
    </lineage>
</organism>
<evidence type="ECO:0000256" key="1">
    <source>
        <dbReference type="SAM" id="MobiDB-lite"/>
    </source>
</evidence>
<keyword evidence="4" id="KW-1185">Reference proteome</keyword>
<dbReference type="PANTHER" id="PTHR23022:SF135">
    <property type="entry name" value="SI:DKEY-77F5.3"/>
    <property type="match status" value="1"/>
</dbReference>